<evidence type="ECO:0000313" key="2">
    <source>
        <dbReference type="EMBL" id="OEH48907.1"/>
    </source>
</evidence>
<organism evidence="2 3">
    <name type="scientific">Legionella parisiensis</name>
    <dbReference type="NCBI Taxonomy" id="45071"/>
    <lineage>
        <taxon>Bacteria</taxon>
        <taxon>Pseudomonadati</taxon>
        <taxon>Pseudomonadota</taxon>
        <taxon>Gammaproteobacteria</taxon>
        <taxon>Legionellales</taxon>
        <taxon>Legionellaceae</taxon>
        <taxon>Legionella</taxon>
    </lineage>
</organism>
<evidence type="ECO:0000313" key="3">
    <source>
        <dbReference type="Proteomes" id="UP000095229"/>
    </source>
</evidence>
<dbReference type="RefSeq" id="WP_069683363.1">
    <property type="nucleotide sequence ID" value="NZ_LSOG01000002.1"/>
</dbReference>
<accession>A0A1E5JWJ5</accession>
<dbReference type="AlphaFoldDB" id="A0A1E5JWJ5"/>
<evidence type="ECO:0000256" key="1">
    <source>
        <dbReference type="SAM" id="MobiDB-lite"/>
    </source>
</evidence>
<dbReference type="Pfam" id="PF11393">
    <property type="entry name" value="T4BSS_DotI_IcmL"/>
    <property type="match status" value="3"/>
</dbReference>
<feature type="region of interest" description="Disordered" evidence="1">
    <location>
        <begin position="554"/>
        <end position="573"/>
    </location>
</feature>
<dbReference type="PATRIC" id="fig|45071.7.peg.56"/>
<dbReference type="CDD" id="cd16385">
    <property type="entry name" value="IcmL"/>
    <property type="match status" value="3"/>
</dbReference>
<reference evidence="2 3" key="1">
    <citation type="submission" date="2016-02" db="EMBL/GenBank/DDBJ databases">
        <title>Secondary metabolites in Legionella.</title>
        <authorList>
            <person name="Tobias N.J."/>
            <person name="Bode H.B."/>
        </authorList>
    </citation>
    <scope>NUCLEOTIDE SEQUENCE [LARGE SCALE GENOMIC DNA]</scope>
    <source>
        <strain evidence="2 3">DSM 19216</strain>
    </source>
</reference>
<keyword evidence="3" id="KW-1185">Reference proteome</keyword>
<dbReference type="Proteomes" id="UP000095229">
    <property type="component" value="Unassembled WGS sequence"/>
</dbReference>
<dbReference type="InterPro" id="IPR021055">
    <property type="entry name" value="T4BSS_IcmL/DotI"/>
</dbReference>
<dbReference type="OrthoDB" id="5635868at2"/>
<feature type="compositionally biased region" description="Polar residues" evidence="1">
    <location>
        <begin position="555"/>
        <end position="573"/>
    </location>
</feature>
<sequence length="732" mass="82624">MLSHEKNIVCGALFNLICILAYAGQTTDAISEKISTHVKSNKGVMQAETTYQKSNTTTKNQSIEINCDYRISPDTQKVDNALIVSWAEYAVLHSFKFDLLSFDAQLNNLKKCYTKNGWTSYINALTDSGNINSIKTQKLMVSSMLDGKVQLIDAQETQWKMNVPIKVFYKNDKEEITHFLNVYLIISWRNAFKLGIVQIVATPRRAALSQKAAAIKEALGAVSLSVTHQISSAENLKKMATSFLTSLFIATGRSLSETDRILSHPELCLKLEYDITSQLQHLAEEQKALGYEKAIKTLMAKLTSYFKNEIQNPLMANSFEWTRNKFLAIKSDFYAIKLPKLFSYFKDKETVNFYAALPKFDKIKVLDTLNTLNEQQNNKIQFVQNIELSKPSQIPKITFNRSSEERPETINCNYKIPGEMKTINEGLVIKWAEYAATQSFDFNPVSIESQLQQLESCYTAKGWANFKNALDKSGNIEAIRSQNFSMNSRVNGQIKLLRTGSNQWNIELPLQVVYQNKQVNVTQFLNVNLTMGRKPTGEFGIMRIIANLKEPVNPDTVTPSQSPVTPSVLQNTQQSTVEQPKKAALIDCDYKTPVEIKNVSQAIILAWAEHAATQSFNFDSKSIDEQLQKLQSCYTKQGWDEFINAIEKSGNIQAFKTQKLSATSQIDGVPQLIESRDNKWTLTLPLKINYQFQNSSAIQLLKVDLTIGRKSTGELGIIRLNSTLRVASNEQP</sequence>
<gene>
    <name evidence="2" type="ORF">lpari_00052</name>
</gene>
<protein>
    <recommendedName>
        <fullName evidence="4">IcmL-like protein</fullName>
    </recommendedName>
</protein>
<comment type="caution">
    <text evidence="2">The sequence shown here is derived from an EMBL/GenBank/DDBJ whole genome shotgun (WGS) entry which is preliminary data.</text>
</comment>
<proteinExistence type="predicted"/>
<evidence type="ECO:0008006" key="4">
    <source>
        <dbReference type="Google" id="ProtNLM"/>
    </source>
</evidence>
<name>A0A1E5JWJ5_9GAMM</name>
<dbReference type="EMBL" id="LSOG01000002">
    <property type="protein sequence ID" value="OEH48907.1"/>
    <property type="molecule type" value="Genomic_DNA"/>
</dbReference>